<keyword evidence="1" id="KW-0732">Signal</keyword>
<gene>
    <name evidence="2" type="ORF">EI77_03926</name>
</gene>
<protein>
    <submittedName>
        <fullName evidence="2">Uncharacterized protein</fullName>
    </submittedName>
</protein>
<dbReference type="Proteomes" id="UP000295662">
    <property type="component" value="Unassembled WGS sequence"/>
</dbReference>
<feature type="signal peptide" evidence="1">
    <location>
        <begin position="1"/>
        <end position="21"/>
    </location>
</feature>
<evidence type="ECO:0000313" key="3">
    <source>
        <dbReference type="Proteomes" id="UP000295662"/>
    </source>
</evidence>
<proteinExistence type="predicted"/>
<dbReference type="RefSeq" id="WP_133796922.1">
    <property type="nucleotide sequence ID" value="NZ_SOCA01000009.1"/>
</dbReference>
<name>A0A4R7RPK9_9BACT</name>
<keyword evidence="3" id="KW-1185">Reference proteome</keyword>
<accession>A0A4R7RPK9</accession>
<dbReference type="EMBL" id="SOCA01000009">
    <property type="protein sequence ID" value="TDU66187.1"/>
    <property type="molecule type" value="Genomic_DNA"/>
</dbReference>
<feature type="chain" id="PRO_5020454523" evidence="1">
    <location>
        <begin position="22"/>
        <end position="186"/>
    </location>
</feature>
<dbReference type="AlphaFoldDB" id="A0A4R7RPK9"/>
<evidence type="ECO:0000256" key="1">
    <source>
        <dbReference type="SAM" id="SignalP"/>
    </source>
</evidence>
<reference evidence="2 3" key="1">
    <citation type="submission" date="2019-03" db="EMBL/GenBank/DDBJ databases">
        <title>Genomic Encyclopedia of Archaeal and Bacterial Type Strains, Phase II (KMG-II): from individual species to whole genera.</title>
        <authorList>
            <person name="Goeker M."/>
        </authorList>
    </citation>
    <scope>NUCLEOTIDE SEQUENCE [LARGE SCALE GENOMIC DNA]</scope>
    <source>
        <strain evidence="2 3">ATCC 25309</strain>
    </source>
</reference>
<organism evidence="2 3">
    <name type="scientific">Prosthecobacter fusiformis</name>
    <dbReference type="NCBI Taxonomy" id="48464"/>
    <lineage>
        <taxon>Bacteria</taxon>
        <taxon>Pseudomonadati</taxon>
        <taxon>Verrucomicrobiota</taxon>
        <taxon>Verrucomicrobiia</taxon>
        <taxon>Verrucomicrobiales</taxon>
        <taxon>Verrucomicrobiaceae</taxon>
        <taxon>Prosthecobacter</taxon>
    </lineage>
</organism>
<dbReference type="OrthoDB" id="1493140at2"/>
<evidence type="ECO:0000313" key="2">
    <source>
        <dbReference type="EMBL" id="TDU66187.1"/>
    </source>
</evidence>
<comment type="caution">
    <text evidence="2">The sequence shown here is derived from an EMBL/GenBank/DDBJ whole genome shotgun (WGS) entry which is preliminary data.</text>
</comment>
<sequence length="186" mass="20929">MKPAPTFHGLLICALSLFALNAPHLGAQQEEEEVQVPVTLGADGWMIYKNARFGAVIPVPPGMRALIPPYNGDGQAFASLDNQVQFHVYSAFFIEGNDDIDARYKTDLNLPGRKVTYKRKTKDWYVISGVSEDGSAFYERFTANKHYVSGWGINYPHAEEKKYAPWIERIAKGYEPRLGQGEDTRE</sequence>